<dbReference type="Gene3D" id="3.40.50.720">
    <property type="entry name" value="NAD(P)-binding Rossmann-like Domain"/>
    <property type="match status" value="1"/>
</dbReference>
<dbReference type="Proteomes" id="UP001585053">
    <property type="component" value="Unassembled WGS sequence"/>
</dbReference>
<name>A0A7K2IT06_9ACTN</name>
<dbReference type="GeneID" id="91393257"/>
<dbReference type="RefSeq" id="WP_017534304.1">
    <property type="nucleotide sequence ID" value="NZ_BAZE01000011.1"/>
</dbReference>
<dbReference type="SUPFAM" id="SSF51735">
    <property type="entry name" value="NAD(P)-binding Rossmann-fold domains"/>
    <property type="match status" value="1"/>
</dbReference>
<dbReference type="EMBL" id="WWHY01000001">
    <property type="protein sequence ID" value="MYR32977.1"/>
    <property type="molecule type" value="Genomic_DNA"/>
</dbReference>
<dbReference type="InterPro" id="IPR036291">
    <property type="entry name" value="NAD(P)-bd_dom_sf"/>
</dbReference>
<keyword evidence="5" id="KW-1185">Reference proteome</keyword>
<sequence length="335" mass="36036">MSRWLVLGGTQFLSREVAAAAVARGHEVVCAARGRSGPVPEGARLVRVDRDDEDGLAPLRGERFDAVVDTAIISYRWVREALAEFADTAGHWTFVSTMNVYSDLSRRGGGVDDPLLEPRYADPEGPEDFGAYGSIKVASEKAVVETVGDRALVVRPGLVCGPGDPYDRFGYWPARFSRGGRALVPDAPDQPCQLIDVRDLAEWIVLSGERGLTGTFDASGPRTTLGSVLEGIADAVGASDLERVPVSPDRLFEAGVMPWQGPHSLPLWLPESHHGVVDRDTAPALEAGLSVRPLAETAEATLAYEKEAGLDRERQAGLTSVEETELLERIDTAVP</sequence>
<accession>A0A7K2IT06</accession>
<dbReference type="Proteomes" id="UP000467124">
    <property type="component" value="Unassembled WGS sequence"/>
</dbReference>
<gene>
    <name evidence="3" type="ORF">GTW20_12060</name>
    <name evidence="2" type="ORF">VSQ78_14425</name>
</gene>
<evidence type="ECO:0000313" key="2">
    <source>
        <dbReference type="EMBL" id="MFB8768902.1"/>
    </source>
</evidence>
<evidence type="ECO:0000313" key="4">
    <source>
        <dbReference type="Proteomes" id="UP000467124"/>
    </source>
</evidence>
<comment type="caution">
    <text evidence="3">The sequence shown here is derived from an EMBL/GenBank/DDBJ whole genome shotgun (WGS) entry which is preliminary data.</text>
</comment>
<reference evidence="3 4" key="1">
    <citation type="journal article" date="2019" name="Nat. Commun.">
        <title>The antimicrobial potential of Streptomyces from insect microbiomes.</title>
        <authorList>
            <person name="Chevrette M.G."/>
            <person name="Carlson C.M."/>
            <person name="Ortega H.E."/>
            <person name="Thomas C."/>
            <person name="Ananiev G.E."/>
            <person name="Barns K.J."/>
            <person name="Book A.J."/>
            <person name="Cagnazzo J."/>
            <person name="Carlos C."/>
            <person name="Flanigan W."/>
            <person name="Grubbs K.J."/>
            <person name="Horn H.A."/>
            <person name="Hoffmann F.M."/>
            <person name="Klassen J.L."/>
            <person name="Knack J.J."/>
            <person name="Lewin G.R."/>
            <person name="McDonald B.R."/>
            <person name="Muller L."/>
            <person name="Melo W.G.P."/>
            <person name="Pinto-Tomas A.A."/>
            <person name="Schmitz A."/>
            <person name="Wendt-Pienkowski E."/>
            <person name="Wildman S."/>
            <person name="Zhao M."/>
            <person name="Zhang F."/>
            <person name="Bugni T.S."/>
            <person name="Andes D.R."/>
            <person name="Pupo M.T."/>
            <person name="Currie C.R."/>
        </authorList>
    </citation>
    <scope>NUCLEOTIDE SEQUENCE [LARGE SCALE GENOMIC DNA]</scope>
    <source>
        <strain evidence="3 4">SID5840</strain>
    </source>
</reference>
<proteinExistence type="predicted"/>
<protein>
    <submittedName>
        <fullName evidence="2 3">Epimerase</fullName>
    </submittedName>
</protein>
<organism evidence="3 4">
    <name type="scientific">Nocardiopsis alba</name>
    <dbReference type="NCBI Taxonomy" id="53437"/>
    <lineage>
        <taxon>Bacteria</taxon>
        <taxon>Bacillati</taxon>
        <taxon>Actinomycetota</taxon>
        <taxon>Actinomycetes</taxon>
        <taxon>Streptosporangiales</taxon>
        <taxon>Nocardiopsidaceae</taxon>
        <taxon>Nocardiopsis</taxon>
    </lineage>
</organism>
<feature type="domain" description="NAD-dependent epimerase/dehydratase" evidence="1">
    <location>
        <begin position="4"/>
        <end position="209"/>
    </location>
</feature>
<dbReference type="EMBL" id="JAYMRS010000004">
    <property type="protein sequence ID" value="MFB8768902.1"/>
    <property type="molecule type" value="Genomic_DNA"/>
</dbReference>
<dbReference type="Pfam" id="PF01370">
    <property type="entry name" value="Epimerase"/>
    <property type="match status" value="1"/>
</dbReference>
<evidence type="ECO:0000313" key="5">
    <source>
        <dbReference type="Proteomes" id="UP001585053"/>
    </source>
</evidence>
<dbReference type="InterPro" id="IPR001509">
    <property type="entry name" value="Epimerase_deHydtase"/>
</dbReference>
<dbReference type="AlphaFoldDB" id="A0A7K2IT06"/>
<evidence type="ECO:0000259" key="1">
    <source>
        <dbReference type="Pfam" id="PF01370"/>
    </source>
</evidence>
<reference evidence="2 5" key="2">
    <citation type="submission" date="2024-01" db="EMBL/GenBank/DDBJ databases">
        <title>Genome mining of biosynthetic gene clusters to explore secondary metabolites of Streptomyces sp.</title>
        <authorList>
            <person name="Baig A."/>
            <person name="Ajitkumar Shintre N."/>
            <person name="Kumar H."/>
            <person name="Anbarasu A."/>
            <person name="Ramaiah S."/>
        </authorList>
    </citation>
    <scope>NUCLEOTIDE SEQUENCE [LARGE SCALE GENOMIC DNA]</scope>
    <source>
        <strain evidence="2 5">A01</strain>
    </source>
</reference>
<evidence type="ECO:0000313" key="3">
    <source>
        <dbReference type="EMBL" id="MYR32977.1"/>
    </source>
</evidence>